<keyword evidence="3" id="KW-1185">Reference proteome</keyword>
<dbReference type="OrthoDB" id="1294322at2759"/>
<organism evidence="2 3">
    <name type="scientific">Steinernema carpocapsae</name>
    <name type="common">Entomopathogenic nematode</name>
    <dbReference type="NCBI Taxonomy" id="34508"/>
    <lineage>
        <taxon>Eukaryota</taxon>
        <taxon>Metazoa</taxon>
        <taxon>Ecdysozoa</taxon>
        <taxon>Nematoda</taxon>
        <taxon>Chromadorea</taxon>
        <taxon>Rhabditida</taxon>
        <taxon>Tylenchina</taxon>
        <taxon>Panagrolaimomorpha</taxon>
        <taxon>Strongyloidoidea</taxon>
        <taxon>Steinernematidae</taxon>
        <taxon>Steinernema</taxon>
    </lineage>
</organism>
<sequence>MPTKAKGEVLKEFLVVGRKLPSEKEPKPPMYKMQIFASNHVIAKSRFWYFVSMLRRLKKATGEIISCTEVFEKNPTASRTTACGSATTLAPDTTTCTVSTVTTLSPAPSPRLTAIWEHATVPVLTASRSSRLNPSRPPTASALPSSSSTTLASSSLFPTVSPSARTSLPSPLAAHTPTSSKLKVLVSCYC</sequence>
<evidence type="ECO:0000313" key="2">
    <source>
        <dbReference type="EMBL" id="TKR92561.1"/>
    </source>
</evidence>
<dbReference type="InterPro" id="IPR021138">
    <property type="entry name" value="Ribosomal_eL20_eukaryotes"/>
</dbReference>
<accession>A0A4U5P977</accession>
<dbReference type="EMBL" id="AZBU02000002">
    <property type="protein sequence ID" value="TKR92561.1"/>
    <property type="molecule type" value="Genomic_DNA"/>
</dbReference>
<name>A0A4U5P977_STECR</name>
<gene>
    <name evidence="2" type="ORF">L596_007190</name>
</gene>
<reference evidence="2 3" key="1">
    <citation type="journal article" date="2015" name="Genome Biol.">
        <title>Comparative genomics of Steinernema reveals deeply conserved gene regulatory networks.</title>
        <authorList>
            <person name="Dillman A.R."/>
            <person name="Macchietto M."/>
            <person name="Porter C.F."/>
            <person name="Rogers A."/>
            <person name="Williams B."/>
            <person name="Antoshechkin I."/>
            <person name="Lee M.M."/>
            <person name="Goodwin Z."/>
            <person name="Lu X."/>
            <person name="Lewis E.E."/>
            <person name="Goodrich-Blair H."/>
            <person name="Stock S.P."/>
            <person name="Adams B.J."/>
            <person name="Sternberg P.W."/>
            <person name="Mortazavi A."/>
        </authorList>
    </citation>
    <scope>NUCLEOTIDE SEQUENCE [LARGE SCALE GENOMIC DNA]</scope>
    <source>
        <strain evidence="2 3">ALL</strain>
    </source>
</reference>
<evidence type="ECO:0000256" key="1">
    <source>
        <dbReference type="SAM" id="MobiDB-lite"/>
    </source>
</evidence>
<feature type="region of interest" description="Disordered" evidence="1">
    <location>
        <begin position="127"/>
        <end position="148"/>
    </location>
</feature>
<dbReference type="HAMAP" id="MF_00273">
    <property type="entry name" value="Ribosomal_eL20"/>
    <property type="match status" value="1"/>
</dbReference>
<comment type="caution">
    <text evidence="2">The sequence shown here is derived from an EMBL/GenBank/DDBJ whole genome shotgun (WGS) entry which is preliminary data.</text>
</comment>
<proteinExistence type="inferred from homology"/>
<dbReference type="GO" id="GO:0005840">
    <property type="term" value="C:ribosome"/>
    <property type="evidence" value="ECO:0007669"/>
    <property type="project" value="InterPro"/>
</dbReference>
<dbReference type="Gene3D" id="3.10.20.10">
    <property type="match status" value="1"/>
</dbReference>
<dbReference type="GO" id="GO:0003735">
    <property type="term" value="F:structural constituent of ribosome"/>
    <property type="evidence" value="ECO:0007669"/>
    <property type="project" value="InterPro"/>
</dbReference>
<reference evidence="2 3" key="2">
    <citation type="journal article" date="2019" name="G3 (Bethesda)">
        <title>Hybrid Assembly of the Genome of the Entomopathogenic Nematode Steinernema carpocapsae Identifies the X-Chromosome.</title>
        <authorList>
            <person name="Serra L."/>
            <person name="Macchietto M."/>
            <person name="Macias-Munoz A."/>
            <person name="McGill C.J."/>
            <person name="Rodriguez I.M."/>
            <person name="Rodriguez B."/>
            <person name="Murad R."/>
            <person name="Mortazavi A."/>
        </authorList>
    </citation>
    <scope>NUCLEOTIDE SEQUENCE [LARGE SCALE GENOMIC DNA]</scope>
    <source>
        <strain evidence="2 3">ALL</strain>
    </source>
</reference>
<dbReference type="PANTHER" id="PTHR10052">
    <property type="entry name" value="60S RIBOSOMAL PROTEIN L18A"/>
    <property type="match status" value="1"/>
</dbReference>
<dbReference type="STRING" id="34508.A0A4U5P977"/>
<dbReference type="Proteomes" id="UP000298663">
    <property type="component" value="Unassembled WGS sequence"/>
</dbReference>
<protein>
    <submittedName>
        <fullName evidence="2">Uncharacterized protein</fullName>
    </submittedName>
</protein>
<dbReference type="InterPro" id="IPR028877">
    <property type="entry name" value="Ribosomal_eL20"/>
</dbReference>
<dbReference type="FunFam" id="3.10.20.10:FF:000002">
    <property type="entry name" value="60S ribosomal protein L18a"/>
    <property type="match status" value="1"/>
</dbReference>
<dbReference type="GO" id="GO:0006412">
    <property type="term" value="P:translation"/>
    <property type="evidence" value="ECO:0007669"/>
    <property type="project" value="InterPro"/>
</dbReference>
<dbReference type="AlphaFoldDB" id="A0A4U5P977"/>
<evidence type="ECO:0000313" key="3">
    <source>
        <dbReference type="Proteomes" id="UP000298663"/>
    </source>
</evidence>